<dbReference type="InterPro" id="IPR036514">
    <property type="entry name" value="SGNH_hydro_sf"/>
</dbReference>
<dbReference type="Gene3D" id="3.40.50.1110">
    <property type="entry name" value="SGNH hydrolase"/>
    <property type="match status" value="1"/>
</dbReference>
<sequence length="570" mass="62434">MARKEDDCCMATERIAPRDPTEKRPGFYVLLDKPVGGLPSNDGRGHHPIYINGDRLVTFAKMVGGIQDQAVLDLLRTAAGFRQLVHSVGVSITAADPAMTVDFTLGFEGERGSAGSRQGMSIPADGVERVMPLQAPAGAQGDANPGEFLFEMPHADDVVSATVKLYVQDGYTVPEVDPDPPVGFDTPAYREMIARSCLSTGNNARLKRVLADLRAGRPVTIAFLGGSITQGAGAVPSQAMCYARRAFEGIRDRYAAEPANLHYSKAGVGGTPSQLGLIRYDRDITRDGKVHPDLVVVEFAVNDEGDETKGLCYESLVRRIWNEPGEPAVILLFSVFADDWNLKQRLAPIGWRHELPMVDVLEAVSPQFAPADGSRPVITRRQYFYDVFHPSNNGHRVMADCLLYLLDRVDRQQPMQPTREAPAYYGFDFADLRAFDRSCLPQGVTVEPGSFTGTDTDLQAVPLDADTANTPQFPYNWQKAEGDAPFVLRLTCRALQMVLKDSGSPAFGAALVTVDGGEPRLYDPREAGWTHCHPTVLFQQPEPAPHCIEIRMAPQDADKTFTILGFGWVR</sequence>
<dbReference type="Pfam" id="PF13472">
    <property type="entry name" value="Lipase_GDSL_2"/>
    <property type="match status" value="1"/>
</dbReference>
<dbReference type="CDD" id="cd00229">
    <property type="entry name" value="SGNH_hydrolase"/>
    <property type="match status" value="1"/>
</dbReference>
<dbReference type="SUPFAM" id="SSF52266">
    <property type="entry name" value="SGNH hydrolase"/>
    <property type="match status" value="1"/>
</dbReference>
<feature type="domain" description="SGNH hydrolase-type esterase" evidence="1">
    <location>
        <begin position="223"/>
        <end position="397"/>
    </location>
</feature>
<dbReference type="PANTHER" id="PTHR34407:SF1">
    <property type="entry name" value="SGNH HYDROLASE-TYPE ESTERASE DOMAIN-CONTAINING PROTEIN"/>
    <property type="match status" value="1"/>
</dbReference>
<dbReference type="InterPro" id="IPR013830">
    <property type="entry name" value="SGNH_hydro"/>
</dbReference>
<gene>
    <name evidence="2" type="ORF">H9945_10680</name>
</gene>
<name>A0A9D2S3M5_9FIRM</name>
<dbReference type="EMBL" id="DWYG01000180">
    <property type="protein sequence ID" value="HJB42948.1"/>
    <property type="molecule type" value="Genomic_DNA"/>
</dbReference>
<reference evidence="2" key="2">
    <citation type="submission" date="2021-04" db="EMBL/GenBank/DDBJ databases">
        <authorList>
            <person name="Gilroy R."/>
        </authorList>
    </citation>
    <scope>NUCLEOTIDE SEQUENCE</scope>
    <source>
        <strain evidence="2">ChiBcec8-13705</strain>
    </source>
</reference>
<comment type="caution">
    <text evidence="2">The sequence shown here is derived from an EMBL/GenBank/DDBJ whole genome shotgun (WGS) entry which is preliminary data.</text>
</comment>
<protein>
    <submittedName>
        <fullName evidence="2">SGNH/GDSL hydrolase family protein</fullName>
    </submittedName>
</protein>
<dbReference type="PANTHER" id="PTHR34407">
    <property type="entry name" value="EXPRESSED PROTEIN"/>
    <property type="match status" value="1"/>
</dbReference>
<evidence type="ECO:0000313" key="2">
    <source>
        <dbReference type="EMBL" id="HJB42948.1"/>
    </source>
</evidence>
<dbReference type="Proteomes" id="UP000886803">
    <property type="component" value="Unassembled WGS sequence"/>
</dbReference>
<dbReference type="AlphaFoldDB" id="A0A9D2S3M5"/>
<evidence type="ECO:0000259" key="1">
    <source>
        <dbReference type="Pfam" id="PF13472"/>
    </source>
</evidence>
<reference evidence="2" key="1">
    <citation type="journal article" date="2021" name="PeerJ">
        <title>Extensive microbial diversity within the chicken gut microbiome revealed by metagenomics and culture.</title>
        <authorList>
            <person name="Gilroy R."/>
            <person name="Ravi A."/>
            <person name="Getino M."/>
            <person name="Pursley I."/>
            <person name="Horton D.L."/>
            <person name="Alikhan N.F."/>
            <person name="Baker D."/>
            <person name="Gharbi K."/>
            <person name="Hall N."/>
            <person name="Watson M."/>
            <person name="Adriaenssens E.M."/>
            <person name="Foster-Nyarko E."/>
            <person name="Jarju S."/>
            <person name="Secka A."/>
            <person name="Antonio M."/>
            <person name="Oren A."/>
            <person name="Chaudhuri R.R."/>
            <person name="La Ragione R."/>
            <person name="Hildebrand F."/>
            <person name="Pallen M.J."/>
        </authorList>
    </citation>
    <scope>NUCLEOTIDE SEQUENCE</scope>
    <source>
        <strain evidence="2">ChiBcec8-13705</strain>
    </source>
</reference>
<accession>A0A9D2S3M5</accession>
<proteinExistence type="predicted"/>
<keyword evidence="2" id="KW-0378">Hydrolase</keyword>
<evidence type="ECO:0000313" key="3">
    <source>
        <dbReference type="Proteomes" id="UP000886803"/>
    </source>
</evidence>
<organism evidence="2 3">
    <name type="scientific">Candidatus Gemmiger avicola</name>
    <dbReference type="NCBI Taxonomy" id="2838605"/>
    <lineage>
        <taxon>Bacteria</taxon>
        <taxon>Bacillati</taxon>
        <taxon>Bacillota</taxon>
        <taxon>Clostridia</taxon>
        <taxon>Eubacteriales</taxon>
        <taxon>Gemmiger</taxon>
    </lineage>
</organism>
<dbReference type="GO" id="GO:0016787">
    <property type="term" value="F:hydrolase activity"/>
    <property type="evidence" value="ECO:0007669"/>
    <property type="project" value="UniProtKB-KW"/>
</dbReference>